<accession>A0A1M6CW46</accession>
<dbReference type="RefSeq" id="WP_073047250.1">
    <property type="nucleotide sequence ID" value="NZ_FQZL01000006.1"/>
</dbReference>
<evidence type="ECO:0008006" key="3">
    <source>
        <dbReference type="Google" id="ProtNLM"/>
    </source>
</evidence>
<dbReference type="STRING" id="1121476.SAMN02745751_00698"/>
<dbReference type="EMBL" id="FQZL01000006">
    <property type="protein sequence ID" value="SHI65242.1"/>
    <property type="molecule type" value="Genomic_DNA"/>
</dbReference>
<name>A0A1M6CW46_9FIRM</name>
<protein>
    <recommendedName>
        <fullName evidence="3">Twitching motility protein PilT</fullName>
    </recommendedName>
</protein>
<evidence type="ECO:0000313" key="1">
    <source>
        <dbReference type="EMBL" id="SHI65242.1"/>
    </source>
</evidence>
<dbReference type="AlphaFoldDB" id="A0A1M6CW46"/>
<gene>
    <name evidence="1" type="ORF">SAMN02745751_00698</name>
</gene>
<reference evidence="1 2" key="1">
    <citation type="submission" date="2016-11" db="EMBL/GenBank/DDBJ databases">
        <authorList>
            <person name="Jaros S."/>
            <person name="Januszkiewicz K."/>
            <person name="Wedrychowicz H."/>
        </authorList>
    </citation>
    <scope>NUCLEOTIDE SEQUENCE [LARGE SCALE GENOMIC DNA]</scope>
    <source>
        <strain evidence="1 2">DSM 17477</strain>
    </source>
</reference>
<evidence type="ECO:0000313" key="2">
    <source>
        <dbReference type="Proteomes" id="UP000184052"/>
    </source>
</evidence>
<dbReference type="OrthoDB" id="1953676at2"/>
<organism evidence="1 2">
    <name type="scientific">Dethiosulfatibacter aminovorans DSM 17477</name>
    <dbReference type="NCBI Taxonomy" id="1121476"/>
    <lineage>
        <taxon>Bacteria</taxon>
        <taxon>Bacillati</taxon>
        <taxon>Bacillota</taxon>
        <taxon>Tissierellia</taxon>
        <taxon>Dethiosulfatibacter</taxon>
    </lineage>
</organism>
<proteinExistence type="predicted"/>
<keyword evidence="2" id="KW-1185">Reference proteome</keyword>
<dbReference type="Proteomes" id="UP000184052">
    <property type="component" value="Unassembled WGS sequence"/>
</dbReference>
<sequence>MVKLVCGSKGTGKTRKMIEMGNDSVSTVKGKVFFLEANNKHIFDLNHDIKYINTKDFGIDNPDQFLGFAYGLLAADYDIELVYIDGLYKIAHIEAGDLEDVIRKLETASEKFEVDFVMSVSFDEHQLTPEMKEYIF</sequence>